<name>A0ABS6G9T0_9FIRM</name>
<keyword evidence="6" id="KW-0694">RNA-binding</keyword>
<comment type="subunit">
    <text evidence="6">Homodimer.</text>
</comment>
<feature type="active site" evidence="6">
    <location>
        <position position="33"/>
    </location>
</feature>
<protein>
    <recommendedName>
        <fullName evidence="6">Mini-ribonuclease 3</fullName>
        <shortName evidence="6">Mini-3</shortName>
        <shortName evidence="6">Mini-RNase 3</shortName>
        <ecNumber evidence="6">3.1.26.-</ecNumber>
    </recommendedName>
    <alternativeName>
        <fullName evidence="6">Mini-RNase III</fullName>
        <shortName evidence="6">Mini-III</shortName>
    </alternativeName>
</protein>
<keyword evidence="5 6" id="KW-0378">Hydrolase</keyword>
<evidence type="ECO:0000313" key="8">
    <source>
        <dbReference type="EMBL" id="MBU5678150.1"/>
    </source>
</evidence>
<keyword evidence="6" id="KW-0460">Magnesium</keyword>
<evidence type="ECO:0000259" key="7">
    <source>
        <dbReference type="SMART" id="SM00535"/>
    </source>
</evidence>
<evidence type="ECO:0000256" key="2">
    <source>
        <dbReference type="ARBA" id="ARBA00022552"/>
    </source>
</evidence>
<evidence type="ECO:0000313" key="9">
    <source>
        <dbReference type="Proteomes" id="UP000779508"/>
    </source>
</evidence>
<dbReference type="PIRSF" id="PIRSF005520">
    <property type="entry name" value="UCP005520"/>
    <property type="match status" value="1"/>
</dbReference>
<proteinExistence type="inferred from homology"/>
<dbReference type="EMBL" id="JAHLQK010000008">
    <property type="protein sequence ID" value="MBU5678150.1"/>
    <property type="molecule type" value="Genomic_DNA"/>
</dbReference>
<gene>
    <name evidence="6" type="primary">mrnC</name>
    <name evidence="8" type="ORF">KQI88_17185</name>
</gene>
<dbReference type="HAMAP" id="MF_01468">
    <property type="entry name" value="RNase_Mini_III"/>
    <property type="match status" value="1"/>
</dbReference>
<evidence type="ECO:0000256" key="5">
    <source>
        <dbReference type="ARBA" id="ARBA00022801"/>
    </source>
</evidence>
<dbReference type="Proteomes" id="UP000779508">
    <property type="component" value="Unassembled WGS sequence"/>
</dbReference>
<evidence type="ECO:0000256" key="4">
    <source>
        <dbReference type="ARBA" id="ARBA00022759"/>
    </source>
</evidence>
<dbReference type="InterPro" id="IPR000999">
    <property type="entry name" value="RNase_III_dom"/>
</dbReference>
<comment type="cofactor">
    <cofactor evidence="6">
        <name>Mg(2+)</name>
        <dbReference type="ChEBI" id="CHEBI:18420"/>
    </cofactor>
</comment>
<comment type="caution">
    <text evidence="8">The sequence shown here is derived from an EMBL/GenBank/DDBJ whole genome shotgun (WGS) entry which is preliminary data.</text>
</comment>
<dbReference type="PANTHER" id="PTHR34276">
    <property type="entry name" value="MINI-RIBONUCLEASE 3"/>
    <property type="match status" value="1"/>
</dbReference>
<reference evidence="8 9" key="1">
    <citation type="submission" date="2021-06" db="EMBL/GenBank/DDBJ databases">
        <authorList>
            <person name="Sun Q."/>
            <person name="Li D."/>
        </authorList>
    </citation>
    <scope>NUCLEOTIDE SEQUENCE [LARGE SCALE GENOMIC DNA]</scope>
    <source>
        <strain evidence="8 9">MSJ-5</strain>
    </source>
</reference>
<keyword evidence="2 6" id="KW-0698">rRNA processing</keyword>
<evidence type="ECO:0000256" key="6">
    <source>
        <dbReference type="HAMAP-Rule" id="MF_01468"/>
    </source>
</evidence>
<feature type="domain" description="RNase III" evidence="7">
    <location>
        <begin position="3"/>
        <end position="142"/>
    </location>
</feature>
<keyword evidence="4 6" id="KW-0255">Endonuclease</keyword>
<keyword evidence="6" id="KW-0699">rRNA-binding</keyword>
<keyword evidence="9" id="KW-1185">Reference proteome</keyword>
<evidence type="ECO:0000256" key="1">
    <source>
        <dbReference type="ARBA" id="ARBA00022517"/>
    </source>
</evidence>
<keyword evidence="1 6" id="KW-0690">Ribosome biogenesis</keyword>
<dbReference type="Pfam" id="PF00636">
    <property type="entry name" value="Ribonuclease_3"/>
    <property type="match status" value="1"/>
</dbReference>
<dbReference type="SMART" id="SM00535">
    <property type="entry name" value="RIBOc"/>
    <property type="match status" value="1"/>
</dbReference>
<comment type="function">
    <text evidence="6">Involved in correct processing of both the 5' and 3' ends of 23S rRNA precursor. Processes 30S rRNA precursor transcript even in absence of ribonuclease 3 (Rnc); Rnc processes 30S rRNA into smaller rRNA precursors.</text>
</comment>
<dbReference type="InterPro" id="IPR008226">
    <property type="entry name" value="Mini3_fam"/>
</dbReference>
<evidence type="ECO:0000256" key="3">
    <source>
        <dbReference type="ARBA" id="ARBA00022722"/>
    </source>
</evidence>
<keyword evidence="6" id="KW-0963">Cytoplasm</keyword>
<dbReference type="EC" id="3.1.26.-" evidence="6"/>
<dbReference type="PANTHER" id="PTHR34276:SF1">
    <property type="entry name" value="MINI-RIBONUCLEASE 3"/>
    <property type="match status" value="1"/>
</dbReference>
<sequence>MDEFLNNIQENRKIKTESEVRMMAPLVLAYVGDAIFEVFIRNYLVKEMNASVHQYHKRATRYVRAKSQAEVVHALETELTEAEWTIVKRGRNQKSATVPKNANLADYRYATGFEALLGYLFYIGEYSRLSLLMNRAVEIINNGMDV</sequence>
<accession>A0ABS6G9T0</accession>
<keyword evidence="3 6" id="KW-0540">Nuclease</keyword>
<comment type="similarity">
    <text evidence="6">Belongs to the MrnC RNase family.</text>
</comment>
<comment type="subcellular location">
    <subcellularLocation>
        <location evidence="6">Cytoplasm</location>
    </subcellularLocation>
</comment>
<dbReference type="RefSeq" id="WP_216419477.1">
    <property type="nucleotide sequence ID" value="NZ_JAHLQK010000008.1"/>
</dbReference>
<organism evidence="8 9">
    <name type="scientific">Alkaliphilus flagellatus</name>
    <dbReference type="NCBI Taxonomy" id="2841507"/>
    <lineage>
        <taxon>Bacteria</taxon>
        <taxon>Bacillati</taxon>
        <taxon>Bacillota</taxon>
        <taxon>Clostridia</taxon>
        <taxon>Peptostreptococcales</taxon>
        <taxon>Natronincolaceae</taxon>
        <taxon>Alkaliphilus</taxon>
    </lineage>
</organism>